<evidence type="ECO:0000313" key="8">
    <source>
        <dbReference type="Proteomes" id="UP001146793"/>
    </source>
</evidence>
<dbReference type="PANTHER" id="PTHR13720">
    <property type="entry name" value="WD-40 REPEAT PROTEIN"/>
    <property type="match status" value="1"/>
</dbReference>
<reference evidence="7" key="1">
    <citation type="submission" date="2022-08" db="EMBL/GenBank/DDBJ databases">
        <title>Novel sulphate-reducing endosymbionts in the free-living metamonad Anaeramoeba.</title>
        <authorList>
            <person name="Jerlstrom-Hultqvist J."/>
            <person name="Cepicka I."/>
            <person name="Gallot-Lavallee L."/>
            <person name="Salas-Leiva D."/>
            <person name="Curtis B.A."/>
            <person name="Zahonova K."/>
            <person name="Pipaliya S."/>
            <person name="Dacks J."/>
            <person name="Roger A.J."/>
        </authorList>
    </citation>
    <scope>NUCLEOTIDE SEQUENCE</scope>
    <source>
        <strain evidence="7">Busselton2</strain>
    </source>
</reference>
<dbReference type="PROSITE" id="PS50082">
    <property type="entry name" value="WD_REPEATS_2"/>
    <property type="match status" value="2"/>
</dbReference>
<dbReference type="Pfam" id="PF23414">
    <property type="entry name" value="Beta-prop_EML_2"/>
    <property type="match status" value="1"/>
</dbReference>
<dbReference type="PANTHER" id="PTHR13720:SF33">
    <property type="entry name" value="HELP DOMAIN-CONTAINING PROTEIN"/>
    <property type="match status" value="1"/>
</dbReference>
<evidence type="ECO:0000313" key="7">
    <source>
        <dbReference type="EMBL" id="KAJ3436929.1"/>
    </source>
</evidence>
<dbReference type="GO" id="GO:0008017">
    <property type="term" value="F:microtubule binding"/>
    <property type="evidence" value="ECO:0007669"/>
    <property type="project" value="TreeGrafter"/>
</dbReference>
<feature type="region of interest" description="Disordered" evidence="4">
    <location>
        <begin position="1"/>
        <end position="44"/>
    </location>
</feature>
<keyword evidence="2" id="KW-0677">Repeat</keyword>
<dbReference type="Gene3D" id="2.130.10.10">
    <property type="entry name" value="YVTN repeat-like/Quinoprotein amine dehydrogenase"/>
    <property type="match status" value="2"/>
</dbReference>
<feature type="domain" description="EML-like second beta-propeller" evidence="6">
    <location>
        <begin position="399"/>
        <end position="666"/>
    </location>
</feature>
<feature type="compositionally biased region" description="Basic residues" evidence="4">
    <location>
        <begin position="7"/>
        <end position="44"/>
    </location>
</feature>
<dbReference type="InterPro" id="IPR005108">
    <property type="entry name" value="HELP"/>
</dbReference>
<dbReference type="SUPFAM" id="SSF50978">
    <property type="entry name" value="WD40 repeat-like"/>
    <property type="match status" value="3"/>
</dbReference>
<keyword evidence="1 3" id="KW-0853">WD repeat</keyword>
<evidence type="ECO:0000256" key="2">
    <source>
        <dbReference type="ARBA" id="ARBA00022737"/>
    </source>
</evidence>
<feature type="repeat" description="WD" evidence="3">
    <location>
        <begin position="392"/>
        <end position="427"/>
    </location>
</feature>
<dbReference type="PROSITE" id="PS50294">
    <property type="entry name" value="WD_REPEATS_REGION"/>
    <property type="match status" value="1"/>
</dbReference>
<feature type="domain" description="EML-like first beta-propeller" evidence="5">
    <location>
        <begin position="116"/>
        <end position="368"/>
    </location>
</feature>
<dbReference type="Pfam" id="PF23409">
    <property type="entry name" value="Beta-prop_EML"/>
    <property type="match status" value="1"/>
</dbReference>
<feature type="repeat" description="WD" evidence="3">
    <location>
        <begin position="632"/>
        <end position="669"/>
    </location>
</feature>
<protein>
    <submittedName>
        <fullName evidence="7">Echinoderm microtubule-associated protein-like elp-1</fullName>
    </submittedName>
</protein>
<comment type="caution">
    <text evidence="7">The sequence shown here is derived from an EMBL/GenBank/DDBJ whole genome shotgun (WGS) entry which is preliminary data.</text>
</comment>
<gene>
    <name evidence="7" type="ORF">M0812_18996</name>
</gene>
<organism evidence="7 8">
    <name type="scientific">Anaeramoeba flamelloides</name>
    <dbReference type="NCBI Taxonomy" id="1746091"/>
    <lineage>
        <taxon>Eukaryota</taxon>
        <taxon>Metamonada</taxon>
        <taxon>Anaeramoebidae</taxon>
        <taxon>Anaeramoeba</taxon>
    </lineage>
</organism>
<dbReference type="Pfam" id="PF03451">
    <property type="entry name" value="HELP"/>
    <property type="match status" value="1"/>
</dbReference>
<evidence type="ECO:0000256" key="1">
    <source>
        <dbReference type="ARBA" id="ARBA00022574"/>
    </source>
</evidence>
<evidence type="ECO:0000256" key="4">
    <source>
        <dbReference type="SAM" id="MobiDB-lite"/>
    </source>
</evidence>
<evidence type="ECO:0000256" key="3">
    <source>
        <dbReference type="PROSITE-ProRule" id="PRU00221"/>
    </source>
</evidence>
<evidence type="ECO:0000259" key="5">
    <source>
        <dbReference type="Pfam" id="PF23409"/>
    </source>
</evidence>
<dbReference type="Proteomes" id="UP001146793">
    <property type="component" value="Unassembled WGS sequence"/>
</dbReference>
<dbReference type="InterPro" id="IPR050630">
    <property type="entry name" value="WD_repeat_EMAP"/>
</dbReference>
<dbReference type="InterPro" id="IPR015943">
    <property type="entry name" value="WD40/YVTN_repeat-like_dom_sf"/>
</dbReference>
<dbReference type="InterPro" id="IPR055439">
    <property type="entry name" value="Beta-prop_EML_1st"/>
</dbReference>
<dbReference type="SMART" id="SM00320">
    <property type="entry name" value="WD40"/>
    <property type="match status" value="9"/>
</dbReference>
<proteinExistence type="predicted"/>
<sequence>MSNSPPKKGKLKRGRERGRGVSRGRGRGGRKGKGKKSSGKMIRHKSYLSFPVPSNLSFDENKLEQIQQPPKETLQLAFVHGYKGRETRSNIRIIDDTKLLYFTSKLGVVYNVEEHSQSFFARHDSNILSLDLHPNREFVATGQSGNPSKICVWNLNTTELLTELNSENLKGGVKSLSFSASGEYLVAAGQDKNQVVVFNWVESVEIANASAGEGRIMQLLCDRHEENKFVTVGKPNIIFWSFNKNNSKLIKRDGLFGQVAKPQLLPCVCHYIANENKYYTVTGTASGDLYLWRQRKCIKVIKLVNANSPILSVACNDSGTTIVAGTKKGGIYICRKLLLKKSIIKELHPFHEHIRAVTLSPDGKTVIGGNMSGDIWALTSSNDFTTLLSAHGTGYSAQLCGLATHPSKLEFVTTSEDKKLMVWNLESFQLKTHHLLQESSKCVEISPNGKFIGVGYDNGSIEVFHYRNFKTEYTYKGRKREISVVKFSSDNKLFAAASNDTFIDLYQIEPNGKWKHLGTMGGHGSPIRSLDFSIYGDYLQSSGEDLNFLFHSTENCKRETSKSIMVDQEMSTWTSVLGWPVQGINQKGIESQFISTCSRSNDQSLITVSDGTGNIGLYNYPCLSSEHEGKFFSAHSNEIKALRFTYDDEWLISIGGKDASIFIWKVIKD</sequence>
<name>A0AAV7ZB56_9EUKA</name>
<dbReference type="AlphaFoldDB" id="A0AAV7ZB56"/>
<evidence type="ECO:0000259" key="6">
    <source>
        <dbReference type="Pfam" id="PF23414"/>
    </source>
</evidence>
<dbReference type="InterPro" id="IPR036322">
    <property type="entry name" value="WD40_repeat_dom_sf"/>
</dbReference>
<accession>A0AAV7ZB56</accession>
<dbReference type="EMBL" id="JANTQA010000036">
    <property type="protein sequence ID" value="KAJ3436929.1"/>
    <property type="molecule type" value="Genomic_DNA"/>
</dbReference>
<dbReference type="InterPro" id="IPR001680">
    <property type="entry name" value="WD40_rpt"/>
</dbReference>
<dbReference type="InterPro" id="IPR055442">
    <property type="entry name" value="Beta-prop_EML-like_2nd"/>
</dbReference>